<sequence length="55" mass="6408">MRTPNYNFERQERDRAKNARKAEKAEAKSAKRDTETRTQETPVEDADRQPDAAKT</sequence>
<accession>A0A7W6H6J0</accession>
<feature type="region of interest" description="Disordered" evidence="1">
    <location>
        <begin position="1"/>
        <end position="55"/>
    </location>
</feature>
<dbReference type="RefSeq" id="WP_183201125.1">
    <property type="nucleotide sequence ID" value="NZ_JACIEK010000010.1"/>
</dbReference>
<evidence type="ECO:0000256" key="1">
    <source>
        <dbReference type="SAM" id="MobiDB-lite"/>
    </source>
</evidence>
<gene>
    <name evidence="2" type="ORF">GGR04_003326</name>
</gene>
<protein>
    <submittedName>
        <fullName evidence="2">Uncharacterized protein</fullName>
    </submittedName>
</protein>
<evidence type="ECO:0000313" key="2">
    <source>
        <dbReference type="EMBL" id="MBB3999456.1"/>
    </source>
</evidence>
<evidence type="ECO:0000313" key="3">
    <source>
        <dbReference type="Proteomes" id="UP000542776"/>
    </source>
</evidence>
<feature type="compositionally biased region" description="Basic and acidic residues" evidence="1">
    <location>
        <begin position="45"/>
        <end position="55"/>
    </location>
</feature>
<dbReference type="AlphaFoldDB" id="A0A7W6H6J0"/>
<organism evidence="2 3">
    <name type="scientific">Aureimonas pseudogalii</name>
    <dbReference type="NCBI Taxonomy" id="1744844"/>
    <lineage>
        <taxon>Bacteria</taxon>
        <taxon>Pseudomonadati</taxon>
        <taxon>Pseudomonadota</taxon>
        <taxon>Alphaproteobacteria</taxon>
        <taxon>Hyphomicrobiales</taxon>
        <taxon>Aurantimonadaceae</taxon>
        <taxon>Aureimonas</taxon>
    </lineage>
</organism>
<feature type="compositionally biased region" description="Basic and acidic residues" evidence="1">
    <location>
        <begin position="9"/>
        <end position="38"/>
    </location>
</feature>
<comment type="caution">
    <text evidence="2">The sequence shown here is derived from an EMBL/GenBank/DDBJ whole genome shotgun (WGS) entry which is preliminary data.</text>
</comment>
<proteinExistence type="predicted"/>
<dbReference type="EMBL" id="JACIEK010000010">
    <property type="protein sequence ID" value="MBB3999456.1"/>
    <property type="molecule type" value="Genomic_DNA"/>
</dbReference>
<reference evidence="2 3" key="1">
    <citation type="submission" date="2020-08" db="EMBL/GenBank/DDBJ databases">
        <title>Genomic Encyclopedia of Type Strains, Phase IV (KMG-IV): sequencing the most valuable type-strain genomes for metagenomic binning, comparative biology and taxonomic classification.</title>
        <authorList>
            <person name="Goeker M."/>
        </authorList>
    </citation>
    <scope>NUCLEOTIDE SEQUENCE [LARGE SCALE GENOMIC DNA]</scope>
    <source>
        <strain evidence="2 3">DSM 102238</strain>
    </source>
</reference>
<name>A0A7W6H6J0_9HYPH</name>
<keyword evidence="3" id="KW-1185">Reference proteome</keyword>
<dbReference type="Proteomes" id="UP000542776">
    <property type="component" value="Unassembled WGS sequence"/>
</dbReference>